<keyword evidence="1" id="KW-1133">Transmembrane helix</keyword>
<proteinExistence type="predicted"/>
<reference evidence="2 3" key="1">
    <citation type="submission" date="2016-10" db="EMBL/GenBank/DDBJ databases">
        <authorList>
            <person name="de Groot N.N."/>
        </authorList>
    </citation>
    <scope>NUCLEOTIDE SEQUENCE [LARGE SCALE GENOMIC DNA]</scope>
    <source>
        <strain evidence="2 3">DSM 17794</strain>
    </source>
</reference>
<gene>
    <name evidence="2" type="ORF">SAMN05660413_03304</name>
</gene>
<keyword evidence="3" id="KW-1185">Reference proteome</keyword>
<sequence>MYLVMVLRDKPKLELIWRLLTPWLYNLKICFIFRISICLLAMVFFTKKDIWLLTNRIDFLVAQFTPAKVVHFVPAKVVHFNPARVVYYDRFLHCDYVGKSDTFWTQAQLEYVRSIAMQQAFDKIVKPELDKLKNSFKQLERNSRNSLIQFKVKTTDNNFSFPIKYYSEEELETNLTCDNCGLKFAIYGVFSNCPDCNKTNAFLIYEKSLEVIKKKLEIFSKPEIPGDILEISLISILTAAISAFDGLGKELRNKKPHHYPSKPKNLFQNMYLLNEKMNNLILENHSDYNELLKWFQLRHIFEHNMGVVDEDCVRKVPELNYLKGRKFKLTVSQLDEFIISMKELGRIIKEDYNE</sequence>
<organism evidence="2 3">
    <name type="scientific">Salegentibacter flavus</name>
    <dbReference type="NCBI Taxonomy" id="287099"/>
    <lineage>
        <taxon>Bacteria</taxon>
        <taxon>Pseudomonadati</taxon>
        <taxon>Bacteroidota</taxon>
        <taxon>Flavobacteriia</taxon>
        <taxon>Flavobacteriales</taxon>
        <taxon>Flavobacteriaceae</taxon>
        <taxon>Salegentibacter</taxon>
    </lineage>
</organism>
<evidence type="ECO:0000313" key="3">
    <source>
        <dbReference type="Proteomes" id="UP000199153"/>
    </source>
</evidence>
<feature type="transmembrane region" description="Helical" evidence="1">
    <location>
        <begin position="23"/>
        <end position="46"/>
    </location>
</feature>
<dbReference type="Proteomes" id="UP000199153">
    <property type="component" value="Unassembled WGS sequence"/>
</dbReference>
<keyword evidence="1" id="KW-0812">Transmembrane</keyword>
<accession>A0A1I5DEX1</accession>
<protein>
    <submittedName>
        <fullName evidence="2">Uncharacterized protein</fullName>
    </submittedName>
</protein>
<evidence type="ECO:0000313" key="2">
    <source>
        <dbReference type="EMBL" id="SFN97740.1"/>
    </source>
</evidence>
<dbReference type="EMBL" id="FOVL01000035">
    <property type="protein sequence ID" value="SFN97740.1"/>
    <property type="molecule type" value="Genomic_DNA"/>
</dbReference>
<evidence type="ECO:0000256" key="1">
    <source>
        <dbReference type="SAM" id="Phobius"/>
    </source>
</evidence>
<name>A0A1I5DEX1_9FLAO</name>
<keyword evidence="1" id="KW-0472">Membrane</keyword>
<dbReference type="AlphaFoldDB" id="A0A1I5DEX1"/>